<evidence type="ECO:0000256" key="4">
    <source>
        <dbReference type="ARBA" id="ARBA00022898"/>
    </source>
</evidence>
<comment type="similarity">
    <text evidence="2">Belongs to the threonine aldolase family.</text>
</comment>
<dbReference type="InterPro" id="IPR015421">
    <property type="entry name" value="PyrdxlP-dep_Trfase_major"/>
</dbReference>
<dbReference type="Gene3D" id="3.90.1150.10">
    <property type="entry name" value="Aspartate Aminotransferase, domain 1"/>
    <property type="match status" value="1"/>
</dbReference>
<dbReference type="Gene3D" id="3.40.640.10">
    <property type="entry name" value="Type I PLP-dependent aspartate aminotransferase-like (Major domain)"/>
    <property type="match status" value="1"/>
</dbReference>
<evidence type="ECO:0000313" key="6">
    <source>
        <dbReference type="EMBL" id="QIK39965.1"/>
    </source>
</evidence>
<dbReference type="InterPro" id="IPR015424">
    <property type="entry name" value="PyrdxlP-dep_Trfase"/>
</dbReference>
<dbReference type="InterPro" id="IPR015422">
    <property type="entry name" value="PyrdxlP-dep_Trfase_small"/>
</dbReference>
<evidence type="ECO:0000256" key="3">
    <source>
        <dbReference type="ARBA" id="ARBA00011881"/>
    </source>
</evidence>
<evidence type="ECO:0000256" key="2">
    <source>
        <dbReference type="ARBA" id="ARBA00006966"/>
    </source>
</evidence>
<reference evidence="6 7" key="1">
    <citation type="submission" date="2020-03" db="EMBL/GenBank/DDBJ databases">
        <title>Complete genome sequence of Monaibacterium sp. ALG8 with diverse plasmids.</title>
        <authorList>
            <person name="Sun C."/>
        </authorList>
    </citation>
    <scope>NUCLEOTIDE SEQUENCE [LARGE SCALE GENOMIC DNA]</scope>
    <source>
        <strain evidence="6 7">ALG8</strain>
    </source>
</reference>
<dbReference type="Pfam" id="PF01212">
    <property type="entry name" value="Beta_elim_lyase"/>
    <property type="match status" value="1"/>
</dbReference>
<dbReference type="PANTHER" id="PTHR48097:SF5">
    <property type="entry name" value="LOW SPECIFICITY L-THREONINE ALDOLASE"/>
    <property type="match status" value="1"/>
</dbReference>
<dbReference type="Proteomes" id="UP000500791">
    <property type="component" value="Chromosome"/>
</dbReference>
<proteinExistence type="inferred from homology"/>
<gene>
    <name evidence="6" type="ORF">G8E03_03825</name>
</gene>
<keyword evidence="7" id="KW-1185">Reference proteome</keyword>
<dbReference type="GO" id="GO:0016829">
    <property type="term" value="F:lyase activity"/>
    <property type="evidence" value="ECO:0007669"/>
    <property type="project" value="InterPro"/>
</dbReference>
<accession>A0A6G7VJC2</accession>
<dbReference type="RefSeq" id="WP_166188847.1">
    <property type="nucleotide sequence ID" value="NZ_CP049811.1"/>
</dbReference>
<sequence>MNFASDNSGPAHPKVWEALTRADQGYAMPYGNDPLSLSVADRLRALFDVPDAAVVLAATGTAANALALACLCPPWGRIYCHRQAHIEEDEGGAPEFFIGGGKLTLMDGAHGRFTAETLSRAIAETPNGIHSVPPAIVSLSNLSEAGTLWPLAEIAEVVGIAHRAGMAVHLDGARLSNAMVAGGYTPAELMRTGLDAVVFGGTKNGLPGVEAVILRDGTKQQELERRRKRGGHLLSKHRYLAAQMDAYLTHDLWRELAGAANDAAARLASAIGTEALIHPVEGNQIFCRLSRAAHQRLHAAGAQYYLIPEASLEGDAHQLLSARLVCNWATTQDQIDAFSALL</sequence>
<evidence type="ECO:0000256" key="1">
    <source>
        <dbReference type="ARBA" id="ARBA00001933"/>
    </source>
</evidence>
<evidence type="ECO:0000313" key="7">
    <source>
        <dbReference type="Proteomes" id="UP000500791"/>
    </source>
</evidence>
<dbReference type="InterPro" id="IPR001597">
    <property type="entry name" value="ArAA_b-elim_lyase/Thr_aldolase"/>
</dbReference>
<dbReference type="GO" id="GO:0006520">
    <property type="term" value="P:amino acid metabolic process"/>
    <property type="evidence" value="ECO:0007669"/>
    <property type="project" value="InterPro"/>
</dbReference>
<dbReference type="PANTHER" id="PTHR48097">
    <property type="entry name" value="L-THREONINE ALDOLASE-RELATED"/>
    <property type="match status" value="1"/>
</dbReference>
<dbReference type="AlphaFoldDB" id="A0A6G7VJC2"/>
<feature type="domain" description="Aromatic amino acid beta-eliminating lyase/threonine aldolase" evidence="5">
    <location>
        <begin position="3"/>
        <end position="273"/>
    </location>
</feature>
<name>A0A6G7VJC2_9RHOB</name>
<comment type="subunit">
    <text evidence="3">Homotetramer.</text>
</comment>
<dbReference type="KEGG" id="mon:G8E03_03825"/>
<evidence type="ECO:0000259" key="5">
    <source>
        <dbReference type="Pfam" id="PF01212"/>
    </source>
</evidence>
<comment type="cofactor">
    <cofactor evidence="1">
        <name>pyridoxal 5'-phosphate</name>
        <dbReference type="ChEBI" id="CHEBI:597326"/>
    </cofactor>
</comment>
<organism evidence="6 7">
    <name type="scientific">Pontivivens nitratireducens</name>
    <dbReference type="NCBI Taxonomy" id="2758038"/>
    <lineage>
        <taxon>Bacteria</taxon>
        <taxon>Pseudomonadati</taxon>
        <taxon>Pseudomonadota</taxon>
        <taxon>Alphaproteobacteria</taxon>
        <taxon>Rhodobacterales</taxon>
        <taxon>Paracoccaceae</taxon>
        <taxon>Pontivivens</taxon>
    </lineage>
</organism>
<dbReference type="SUPFAM" id="SSF53383">
    <property type="entry name" value="PLP-dependent transferases"/>
    <property type="match status" value="1"/>
</dbReference>
<dbReference type="EMBL" id="CP049811">
    <property type="protein sequence ID" value="QIK39965.1"/>
    <property type="molecule type" value="Genomic_DNA"/>
</dbReference>
<protein>
    <submittedName>
        <fullName evidence="6">Low specificity L-threonine aldolase</fullName>
    </submittedName>
</protein>
<keyword evidence="4" id="KW-0663">Pyridoxal phosphate</keyword>